<dbReference type="EMBL" id="JAIRBA010000040">
    <property type="protein sequence ID" value="MCG2420307.1"/>
    <property type="molecule type" value="Genomic_DNA"/>
</dbReference>
<organism evidence="2 3">
    <name type="scientific">Aequorivita vitellina</name>
    <dbReference type="NCBI Taxonomy" id="2874475"/>
    <lineage>
        <taxon>Bacteria</taxon>
        <taxon>Pseudomonadati</taxon>
        <taxon>Bacteroidota</taxon>
        <taxon>Flavobacteriia</taxon>
        <taxon>Flavobacteriales</taxon>
        <taxon>Flavobacteriaceae</taxon>
        <taxon>Aequorivita</taxon>
    </lineage>
</organism>
<dbReference type="Gene3D" id="3.30.2310.20">
    <property type="entry name" value="RelE-like"/>
    <property type="match status" value="1"/>
</dbReference>
<sequence length="93" mass="11374">MVTIWSETATKNYRQNLRYLLEEWGYSVMKQFIIKVEKTIEKIKIYPNIGAYDEKIGCYKILIVKQIYLFYDVNNKNLHVLDVWNNYKKPFWN</sequence>
<dbReference type="RefSeq" id="WP_237604084.1">
    <property type="nucleotide sequence ID" value="NZ_JAIRBA010000040.1"/>
</dbReference>
<evidence type="ECO:0000313" key="2">
    <source>
        <dbReference type="EMBL" id="MCG2420307.1"/>
    </source>
</evidence>
<reference evidence="2" key="1">
    <citation type="submission" date="2021-09" db="EMBL/GenBank/DDBJ databases">
        <title>Genome of Aequorivita sp. strain F47161.</title>
        <authorList>
            <person name="Wang Y."/>
        </authorList>
    </citation>
    <scope>NUCLEOTIDE SEQUENCE</scope>
    <source>
        <strain evidence="2">F47161</strain>
    </source>
</reference>
<proteinExistence type="predicted"/>
<evidence type="ECO:0000256" key="1">
    <source>
        <dbReference type="ARBA" id="ARBA00022649"/>
    </source>
</evidence>
<dbReference type="InterPro" id="IPR007712">
    <property type="entry name" value="RelE/ParE_toxin"/>
</dbReference>
<name>A0A9X1QZL3_9FLAO</name>
<dbReference type="InterPro" id="IPR035093">
    <property type="entry name" value="RelE/ParE_toxin_dom_sf"/>
</dbReference>
<dbReference type="Pfam" id="PF05016">
    <property type="entry name" value="ParE_toxin"/>
    <property type="match status" value="1"/>
</dbReference>
<keyword evidence="3" id="KW-1185">Reference proteome</keyword>
<keyword evidence="1" id="KW-1277">Toxin-antitoxin system</keyword>
<dbReference type="AlphaFoldDB" id="A0A9X1QZL3"/>
<evidence type="ECO:0000313" key="3">
    <source>
        <dbReference type="Proteomes" id="UP001139461"/>
    </source>
</evidence>
<comment type="caution">
    <text evidence="2">The sequence shown here is derived from an EMBL/GenBank/DDBJ whole genome shotgun (WGS) entry which is preliminary data.</text>
</comment>
<protein>
    <submittedName>
        <fullName evidence="2">Type II toxin-antitoxin system RelE/ParE family toxin</fullName>
    </submittedName>
</protein>
<accession>A0A9X1QZL3</accession>
<gene>
    <name evidence="2" type="ORF">K8089_14870</name>
</gene>
<dbReference type="Proteomes" id="UP001139461">
    <property type="component" value="Unassembled WGS sequence"/>
</dbReference>